<reference evidence="1 2" key="1">
    <citation type="submission" date="2013-08" db="EMBL/GenBank/DDBJ databases">
        <title>Flavobacterium limnosediminis JC2902 genome sequencing.</title>
        <authorList>
            <person name="Lee K."/>
            <person name="Yi H."/>
            <person name="Park S."/>
            <person name="Chun J."/>
        </authorList>
    </citation>
    <scope>NUCLEOTIDE SEQUENCE [LARGE SCALE GENOMIC DNA]</scope>
    <source>
        <strain evidence="1 2">JC2902</strain>
    </source>
</reference>
<dbReference type="STRING" id="1341181.FLJC2902T_10190"/>
<accession>V6SQR4</accession>
<sequence length="37" mass="4063">MSEKMNKLIFKGFPSFKDEALVFLEVSISGNSIGQAV</sequence>
<protein>
    <submittedName>
        <fullName evidence="1">Uncharacterized protein</fullName>
    </submittedName>
</protein>
<proteinExistence type="predicted"/>
<dbReference type="Proteomes" id="UP000018004">
    <property type="component" value="Unassembled WGS sequence"/>
</dbReference>
<name>V6SQR4_9FLAO</name>
<dbReference type="EMBL" id="AVGG01000003">
    <property type="protein sequence ID" value="ESU28986.1"/>
    <property type="molecule type" value="Genomic_DNA"/>
</dbReference>
<dbReference type="AlphaFoldDB" id="V6SQR4"/>
<evidence type="ECO:0000313" key="2">
    <source>
        <dbReference type="Proteomes" id="UP000018004"/>
    </source>
</evidence>
<dbReference type="PATRIC" id="fig|1341181.4.peg.1010"/>
<gene>
    <name evidence="1" type="ORF">FLJC2902T_10190</name>
</gene>
<organism evidence="1 2">
    <name type="scientific">Flavobacterium limnosediminis JC2902</name>
    <dbReference type="NCBI Taxonomy" id="1341181"/>
    <lineage>
        <taxon>Bacteria</taxon>
        <taxon>Pseudomonadati</taxon>
        <taxon>Bacteroidota</taxon>
        <taxon>Flavobacteriia</taxon>
        <taxon>Flavobacteriales</taxon>
        <taxon>Flavobacteriaceae</taxon>
        <taxon>Flavobacterium</taxon>
    </lineage>
</organism>
<comment type="caution">
    <text evidence="1">The sequence shown here is derived from an EMBL/GenBank/DDBJ whole genome shotgun (WGS) entry which is preliminary data.</text>
</comment>
<evidence type="ECO:0000313" key="1">
    <source>
        <dbReference type="EMBL" id="ESU28986.1"/>
    </source>
</evidence>
<keyword evidence="2" id="KW-1185">Reference proteome</keyword>